<reference evidence="1 2" key="1">
    <citation type="submission" date="2018-05" db="EMBL/GenBank/DDBJ databases">
        <title>Legionella qingyii sp.nov., whole genome shotgun sequence.</title>
        <authorList>
            <person name="Wu H."/>
            <person name="Zhu Q."/>
            <person name="Hu C."/>
        </authorList>
    </citation>
    <scope>NUCLEOTIDE SEQUENCE [LARGE SCALE GENOMIC DNA]</scope>
    <source>
        <strain evidence="1 2">HEB18</strain>
    </source>
</reference>
<protein>
    <submittedName>
        <fullName evidence="1">Uncharacterized protein</fullName>
    </submittedName>
</protein>
<proteinExistence type="predicted"/>
<evidence type="ECO:0000313" key="2">
    <source>
        <dbReference type="Proteomes" id="UP000247152"/>
    </source>
</evidence>
<sequence>MVVFGIHRFGCSGISTVINNQTVKVTAVFNDLPILRQHEESNTPLLTKVSGVMTVVDYSGSYLSPVCSIMLISKQGCWSVRVLDLYFTHPTFFNATYEERLDFYRTHFVVVTVSVMDLRAGPITDVVNEVVVSMPTNSGVTRDLS</sequence>
<comment type="caution">
    <text evidence="1">The sequence shown here is derived from an EMBL/GenBank/DDBJ whole genome shotgun (WGS) entry which is preliminary data.</text>
</comment>
<name>A0A317U3J6_9GAMM</name>
<gene>
    <name evidence="1" type="ORF">DGG96_14545</name>
</gene>
<evidence type="ECO:0000313" key="1">
    <source>
        <dbReference type="EMBL" id="PWY54910.1"/>
    </source>
</evidence>
<accession>A0A317U3J6</accession>
<dbReference type="EMBL" id="QHJG01000025">
    <property type="protein sequence ID" value="PWY54910.1"/>
    <property type="molecule type" value="Genomic_DNA"/>
</dbReference>
<dbReference type="AlphaFoldDB" id="A0A317U3J6"/>
<dbReference type="Proteomes" id="UP000247152">
    <property type="component" value="Unassembled WGS sequence"/>
</dbReference>
<organism evidence="1 2">
    <name type="scientific">Legionella qingyii</name>
    <dbReference type="NCBI Taxonomy" id="2184757"/>
    <lineage>
        <taxon>Bacteria</taxon>
        <taxon>Pseudomonadati</taxon>
        <taxon>Pseudomonadota</taxon>
        <taxon>Gammaproteobacteria</taxon>
        <taxon>Legionellales</taxon>
        <taxon>Legionellaceae</taxon>
        <taxon>Legionella</taxon>
    </lineage>
</organism>